<dbReference type="EC" id="2.7.7.65" evidence="1"/>
<reference evidence="5 7" key="1">
    <citation type="submission" date="2017-05" db="EMBL/GenBank/DDBJ databases">
        <authorList>
            <person name="Song R."/>
            <person name="Chenine A.L."/>
            <person name="Ruprecht R.M."/>
        </authorList>
    </citation>
    <scope>NUCLEOTIDE SEQUENCE [LARGE SCALE GENOMIC DNA]</scope>
    <source>
        <strain evidence="5">PD5205</strain>
    </source>
</reference>
<evidence type="ECO:0000313" key="5">
    <source>
        <dbReference type="EMBL" id="SMR02559.1"/>
    </source>
</evidence>
<dbReference type="EMBL" id="LT853885">
    <property type="protein sequence ID" value="SMR02559.1"/>
    <property type="molecule type" value="Genomic_DNA"/>
</dbReference>
<name>A0A1Y6H9D6_9XANT</name>
<evidence type="ECO:0000256" key="2">
    <source>
        <dbReference type="ARBA" id="ARBA00034247"/>
    </source>
</evidence>
<protein>
    <recommendedName>
        <fullName evidence="1">diguanylate cyclase</fullName>
        <ecNumber evidence="1">2.7.7.65</ecNumber>
    </recommendedName>
</protein>
<keyword evidence="5" id="KW-0418">Kinase</keyword>
<dbReference type="Gene3D" id="3.30.70.270">
    <property type="match status" value="1"/>
</dbReference>
<sequence>MYRLHSAVRARQAIGNLLALRSDDPRDLASSTVAEAVAGKLSLALHNLCLRETLRQQSICGPLAGLYNRRNLEEALNHEPARCTRRVQPLPVLMLDVDHFKQLNDLHGHGGADRVLAAIGVCA</sequence>
<dbReference type="InterPro" id="IPR029787">
    <property type="entry name" value="Nucleotide_cyclase"/>
</dbReference>
<dbReference type="GO" id="GO:0043709">
    <property type="term" value="P:cell adhesion involved in single-species biofilm formation"/>
    <property type="evidence" value="ECO:0007669"/>
    <property type="project" value="TreeGrafter"/>
</dbReference>
<dbReference type="InterPro" id="IPR050469">
    <property type="entry name" value="Diguanylate_Cyclase"/>
</dbReference>
<dbReference type="InterPro" id="IPR000160">
    <property type="entry name" value="GGDEF_dom"/>
</dbReference>
<feature type="domain" description="GGDEF" evidence="3">
    <location>
        <begin position="88"/>
        <end position="123"/>
    </location>
</feature>
<dbReference type="Pfam" id="PF00990">
    <property type="entry name" value="GGDEF"/>
    <property type="match status" value="1"/>
</dbReference>
<dbReference type="EMBL" id="LT853882">
    <property type="protein sequence ID" value="SMQ99987.1"/>
    <property type="molecule type" value="Genomic_DNA"/>
</dbReference>
<gene>
    <name evidence="4" type="primary">adrA_2</name>
    <name evidence="5" type="ORF">PD5205_01246</name>
    <name evidence="4" type="ORF">PD885_02759</name>
</gene>
<dbReference type="InterPro" id="IPR043128">
    <property type="entry name" value="Rev_trsase/Diguanyl_cyclase"/>
</dbReference>
<proteinExistence type="predicted"/>
<evidence type="ECO:0000313" key="4">
    <source>
        <dbReference type="EMBL" id="SMQ99987.1"/>
    </source>
</evidence>
<dbReference type="Proteomes" id="UP000195953">
    <property type="component" value="Chromosome 1"/>
</dbReference>
<dbReference type="GO" id="GO:1902201">
    <property type="term" value="P:negative regulation of bacterial-type flagellum-dependent cell motility"/>
    <property type="evidence" value="ECO:0007669"/>
    <property type="project" value="TreeGrafter"/>
</dbReference>
<dbReference type="GO" id="GO:0005886">
    <property type="term" value="C:plasma membrane"/>
    <property type="evidence" value="ECO:0007669"/>
    <property type="project" value="TreeGrafter"/>
</dbReference>
<accession>A0A1Y6H9D6</accession>
<evidence type="ECO:0000256" key="1">
    <source>
        <dbReference type="ARBA" id="ARBA00012528"/>
    </source>
</evidence>
<dbReference type="Proteomes" id="UP000195877">
    <property type="component" value="Chromosome 1"/>
</dbReference>
<evidence type="ECO:0000313" key="6">
    <source>
        <dbReference type="Proteomes" id="UP000195877"/>
    </source>
</evidence>
<organism evidence="5 7">
    <name type="scientific">Xanthomonas fragariae</name>
    <dbReference type="NCBI Taxonomy" id="48664"/>
    <lineage>
        <taxon>Bacteria</taxon>
        <taxon>Pseudomonadati</taxon>
        <taxon>Pseudomonadota</taxon>
        <taxon>Gammaproteobacteria</taxon>
        <taxon>Lysobacterales</taxon>
        <taxon>Lysobacteraceae</taxon>
        <taxon>Xanthomonas</taxon>
    </lineage>
</organism>
<dbReference type="PANTHER" id="PTHR45138">
    <property type="entry name" value="REGULATORY COMPONENTS OF SENSORY TRANSDUCTION SYSTEM"/>
    <property type="match status" value="1"/>
</dbReference>
<dbReference type="SUPFAM" id="SSF55073">
    <property type="entry name" value="Nucleotide cyclase"/>
    <property type="match status" value="1"/>
</dbReference>
<evidence type="ECO:0000259" key="3">
    <source>
        <dbReference type="PROSITE" id="PS50887"/>
    </source>
</evidence>
<dbReference type="AlphaFoldDB" id="A0A1Y6H9D6"/>
<dbReference type="NCBIfam" id="TIGR00254">
    <property type="entry name" value="GGDEF"/>
    <property type="match status" value="1"/>
</dbReference>
<comment type="catalytic activity">
    <reaction evidence="2">
        <text>2 GTP = 3',3'-c-di-GMP + 2 diphosphate</text>
        <dbReference type="Rhea" id="RHEA:24898"/>
        <dbReference type="ChEBI" id="CHEBI:33019"/>
        <dbReference type="ChEBI" id="CHEBI:37565"/>
        <dbReference type="ChEBI" id="CHEBI:58805"/>
        <dbReference type="EC" id="2.7.7.65"/>
    </reaction>
</comment>
<dbReference type="GO" id="GO:0052621">
    <property type="term" value="F:diguanylate cyclase activity"/>
    <property type="evidence" value="ECO:0007669"/>
    <property type="project" value="UniProtKB-EC"/>
</dbReference>
<dbReference type="PROSITE" id="PS50887">
    <property type="entry name" value="GGDEF"/>
    <property type="match status" value="1"/>
</dbReference>
<reference evidence="4 6" key="2">
    <citation type="submission" date="2017-05" db="EMBL/GenBank/DDBJ databases">
        <authorList>
            <person name="Blom J."/>
        </authorList>
    </citation>
    <scope>NUCLEOTIDE SEQUENCE [LARGE SCALE GENOMIC DNA]</scope>
    <source>
        <strain evidence="4">PD885</strain>
    </source>
</reference>
<dbReference type="GO" id="GO:0016301">
    <property type="term" value="F:kinase activity"/>
    <property type="evidence" value="ECO:0007669"/>
    <property type="project" value="UniProtKB-KW"/>
</dbReference>
<evidence type="ECO:0000313" key="7">
    <source>
        <dbReference type="Proteomes" id="UP000195953"/>
    </source>
</evidence>
<keyword evidence="4" id="KW-0548">Nucleotidyltransferase</keyword>
<dbReference type="PANTHER" id="PTHR45138:SF9">
    <property type="entry name" value="DIGUANYLATE CYCLASE DGCM-RELATED"/>
    <property type="match status" value="1"/>
</dbReference>
<keyword evidence="4" id="KW-0808">Transferase</keyword>
<keyword evidence="6" id="KW-1185">Reference proteome</keyword>